<dbReference type="InParanoid" id="A0A165R2F0"/>
<dbReference type="Proteomes" id="UP000076761">
    <property type="component" value="Unassembled WGS sequence"/>
</dbReference>
<dbReference type="EMBL" id="KV425587">
    <property type="protein sequence ID" value="KZT23210.1"/>
    <property type="molecule type" value="Genomic_DNA"/>
</dbReference>
<protein>
    <submittedName>
        <fullName evidence="2">Uncharacterized protein</fullName>
    </submittedName>
</protein>
<gene>
    <name evidence="2" type="ORF">NEOLEDRAFT_1149499</name>
</gene>
<evidence type="ECO:0000313" key="3">
    <source>
        <dbReference type="Proteomes" id="UP000076761"/>
    </source>
</evidence>
<reference evidence="2 3" key="1">
    <citation type="journal article" date="2016" name="Mol. Biol. Evol.">
        <title>Comparative Genomics of Early-Diverging Mushroom-Forming Fungi Provides Insights into the Origins of Lignocellulose Decay Capabilities.</title>
        <authorList>
            <person name="Nagy L.G."/>
            <person name="Riley R."/>
            <person name="Tritt A."/>
            <person name="Adam C."/>
            <person name="Daum C."/>
            <person name="Floudas D."/>
            <person name="Sun H."/>
            <person name="Yadav J.S."/>
            <person name="Pangilinan J."/>
            <person name="Larsson K.H."/>
            <person name="Matsuura K."/>
            <person name="Barry K."/>
            <person name="Labutti K."/>
            <person name="Kuo R."/>
            <person name="Ohm R.A."/>
            <person name="Bhattacharya S.S."/>
            <person name="Shirouzu T."/>
            <person name="Yoshinaga Y."/>
            <person name="Martin F.M."/>
            <person name="Grigoriev I.V."/>
            <person name="Hibbett D.S."/>
        </authorList>
    </citation>
    <scope>NUCLEOTIDE SEQUENCE [LARGE SCALE GENOMIC DNA]</scope>
    <source>
        <strain evidence="2 3">HHB14362 ss-1</strain>
    </source>
</reference>
<dbReference type="STRING" id="1314782.A0A165R2F0"/>
<feature type="region of interest" description="Disordered" evidence="1">
    <location>
        <begin position="1"/>
        <end position="39"/>
    </location>
</feature>
<evidence type="ECO:0000313" key="2">
    <source>
        <dbReference type="EMBL" id="KZT23210.1"/>
    </source>
</evidence>
<organism evidence="2 3">
    <name type="scientific">Neolentinus lepideus HHB14362 ss-1</name>
    <dbReference type="NCBI Taxonomy" id="1314782"/>
    <lineage>
        <taxon>Eukaryota</taxon>
        <taxon>Fungi</taxon>
        <taxon>Dikarya</taxon>
        <taxon>Basidiomycota</taxon>
        <taxon>Agaricomycotina</taxon>
        <taxon>Agaricomycetes</taxon>
        <taxon>Gloeophyllales</taxon>
        <taxon>Gloeophyllaceae</taxon>
        <taxon>Neolentinus</taxon>
    </lineage>
</organism>
<accession>A0A165R2F0</accession>
<proteinExistence type="predicted"/>
<dbReference type="OrthoDB" id="2692670at2759"/>
<sequence>MMRKTGHSASTAESDDPEESTHAAALGKRKESCEDEDDSWDLLDDSASWAAESAQEFWAKLLKQTSNTPVVLPRCPCPTYSGVGRTSVYMKQRALCEAAQGSAKLDTYFNKTPRANRAPTLEPSPESLAPDPEGRAASSDLPVNVVNESLSAMNAERCLDGNSPTSTCGDPPVVPDLVPSNDGNEHGQPIQAAPEITQVPQCEPELLETEFLDPMAEEEDVPEDEDVLQTVKKLMVEAKKFWSFHSLMQLHSVKQFIELQEKYKKNP</sequence>
<keyword evidence="3" id="KW-1185">Reference proteome</keyword>
<evidence type="ECO:0000256" key="1">
    <source>
        <dbReference type="SAM" id="MobiDB-lite"/>
    </source>
</evidence>
<feature type="region of interest" description="Disordered" evidence="1">
    <location>
        <begin position="113"/>
        <end position="139"/>
    </location>
</feature>
<name>A0A165R2F0_9AGAM</name>
<dbReference type="AlphaFoldDB" id="A0A165R2F0"/>